<dbReference type="Gene3D" id="3.50.30.10">
    <property type="entry name" value="Phosphohistidine domain"/>
    <property type="match status" value="1"/>
</dbReference>
<evidence type="ECO:0000259" key="2">
    <source>
        <dbReference type="Pfam" id="PF01989"/>
    </source>
</evidence>
<dbReference type="AlphaFoldDB" id="A0A0R2FPH7"/>
<sequence>MTEKSNLFKCHKISEGKTSGEVLFSKDGICFYLIDPESGVVIERNHSLFGKSIANKILVFPNGTGSSVVQADGMYQLKMHNMGPKAMIVENADTTLVASSIIMEIPLVDKVDSNFNENVKNKDILEVNAIEGEIKLVQKGE</sequence>
<evidence type="ECO:0000256" key="1">
    <source>
        <dbReference type="ARBA" id="ARBA00023239"/>
    </source>
</evidence>
<dbReference type="SUPFAM" id="SSF52016">
    <property type="entry name" value="LeuD/IlvD-like"/>
    <property type="match status" value="1"/>
</dbReference>
<evidence type="ECO:0000313" key="4">
    <source>
        <dbReference type="Proteomes" id="UP000051727"/>
    </source>
</evidence>
<keyword evidence="1" id="KW-0456">Lyase</keyword>
<proteinExistence type="predicted"/>
<dbReference type="OrthoDB" id="9815264at2"/>
<dbReference type="RefSeq" id="WP_156648677.1">
    <property type="nucleotide sequence ID" value="NZ_JQAR01000049.1"/>
</dbReference>
<name>A0A0R2FPH7_9LACO</name>
<protein>
    <recommendedName>
        <fullName evidence="2">Phosphomevalonate dehydratase small subunit-like domain-containing protein</fullName>
    </recommendedName>
</protein>
<feature type="domain" description="Phosphomevalonate dehydratase small subunit-like" evidence="2">
    <location>
        <begin position="32"/>
        <end position="108"/>
    </location>
</feature>
<dbReference type="GO" id="GO:0016829">
    <property type="term" value="F:lyase activity"/>
    <property type="evidence" value="ECO:0007669"/>
    <property type="project" value="UniProtKB-KW"/>
</dbReference>
<accession>A0A0R2FPH7</accession>
<gene>
    <name evidence="3" type="ORF">IV36_GL001853</name>
</gene>
<dbReference type="EMBL" id="JQAR01000049">
    <property type="protein sequence ID" value="KRN26493.1"/>
    <property type="molecule type" value="Genomic_DNA"/>
</dbReference>
<dbReference type="InterPro" id="IPR002840">
    <property type="entry name" value="PMDh-S-like_dom"/>
</dbReference>
<dbReference type="Proteomes" id="UP000051727">
    <property type="component" value="Unassembled WGS sequence"/>
</dbReference>
<organism evidence="3 4">
    <name type="scientific">Liquorilactobacillus mali</name>
    <dbReference type="NCBI Taxonomy" id="1618"/>
    <lineage>
        <taxon>Bacteria</taxon>
        <taxon>Bacillati</taxon>
        <taxon>Bacillota</taxon>
        <taxon>Bacilli</taxon>
        <taxon>Lactobacillales</taxon>
        <taxon>Lactobacillaceae</taxon>
        <taxon>Liquorilactobacillus</taxon>
    </lineage>
</organism>
<dbReference type="STRING" id="1618.IV36_GL001853"/>
<reference evidence="3 4" key="1">
    <citation type="journal article" date="2015" name="Genome Announc.">
        <title>Expanding the biotechnology potential of lactobacilli through comparative genomics of 213 strains and associated genera.</title>
        <authorList>
            <person name="Sun Z."/>
            <person name="Harris H.M."/>
            <person name="McCann A."/>
            <person name="Guo C."/>
            <person name="Argimon S."/>
            <person name="Zhang W."/>
            <person name="Yang X."/>
            <person name="Jeffery I.B."/>
            <person name="Cooney J.C."/>
            <person name="Kagawa T.F."/>
            <person name="Liu W."/>
            <person name="Song Y."/>
            <person name="Salvetti E."/>
            <person name="Wrobel A."/>
            <person name="Rasinkangas P."/>
            <person name="Parkhill J."/>
            <person name="Rea M.C."/>
            <person name="O'Sullivan O."/>
            <person name="Ritari J."/>
            <person name="Douillard F.P."/>
            <person name="Paul Ross R."/>
            <person name="Yang R."/>
            <person name="Briner A.E."/>
            <person name="Felis G.E."/>
            <person name="de Vos W.M."/>
            <person name="Barrangou R."/>
            <person name="Klaenhammer T.R."/>
            <person name="Caufield P.W."/>
            <person name="Cui Y."/>
            <person name="Zhang H."/>
            <person name="O'Toole P.W."/>
        </authorList>
    </citation>
    <scope>NUCLEOTIDE SEQUENCE [LARGE SCALE GENOMIC DNA]</scope>
    <source>
        <strain evidence="3 4">ATCC 27304</strain>
    </source>
</reference>
<dbReference type="PATRIC" id="fig|1618.3.peg.1890"/>
<comment type="caution">
    <text evidence="3">The sequence shown here is derived from an EMBL/GenBank/DDBJ whole genome shotgun (WGS) entry which is preliminary data.</text>
</comment>
<evidence type="ECO:0000313" key="3">
    <source>
        <dbReference type="EMBL" id="KRN26493.1"/>
    </source>
</evidence>
<dbReference type="Pfam" id="PF01989">
    <property type="entry name" value="AcnX_swivel_put"/>
    <property type="match status" value="1"/>
</dbReference>